<feature type="transmembrane region" description="Helical" evidence="7">
    <location>
        <begin position="39"/>
        <end position="56"/>
    </location>
</feature>
<comment type="caution">
    <text evidence="9">The sequence shown here is derived from an EMBL/GenBank/DDBJ whole genome shotgun (WGS) entry which is preliminary data.</text>
</comment>
<dbReference type="GO" id="GO:0016413">
    <property type="term" value="F:O-acetyltransferase activity"/>
    <property type="evidence" value="ECO:0007669"/>
    <property type="project" value="TreeGrafter"/>
</dbReference>
<feature type="transmembrane region" description="Helical" evidence="7">
    <location>
        <begin position="199"/>
        <end position="217"/>
    </location>
</feature>
<evidence type="ECO:0000256" key="5">
    <source>
        <dbReference type="ARBA" id="ARBA00022989"/>
    </source>
</evidence>
<dbReference type="OrthoDB" id="9811476at2"/>
<keyword evidence="10" id="KW-1185">Reference proteome</keyword>
<dbReference type="EMBL" id="SMFZ01000001">
    <property type="protein sequence ID" value="TCK25371.1"/>
    <property type="molecule type" value="Genomic_DNA"/>
</dbReference>
<feature type="transmembrane region" description="Helical" evidence="7">
    <location>
        <begin position="140"/>
        <end position="163"/>
    </location>
</feature>
<dbReference type="PANTHER" id="PTHR40074:SF4">
    <property type="entry name" value="INNER MEMBRANE PROTEIN YCFT"/>
    <property type="match status" value="1"/>
</dbReference>
<dbReference type="Pfam" id="PF01757">
    <property type="entry name" value="Acyl_transf_3"/>
    <property type="match status" value="1"/>
</dbReference>
<evidence type="ECO:0000313" key="9">
    <source>
        <dbReference type="EMBL" id="TCK25371.1"/>
    </source>
</evidence>
<feature type="domain" description="Acyltransferase 3" evidence="8">
    <location>
        <begin position="31"/>
        <end position="330"/>
    </location>
</feature>
<comment type="subcellular location">
    <subcellularLocation>
        <location evidence="1">Cell membrane</location>
        <topology evidence="1">Multi-pass membrane protein</topology>
    </subcellularLocation>
</comment>
<feature type="transmembrane region" description="Helical" evidence="7">
    <location>
        <begin position="68"/>
        <end position="90"/>
    </location>
</feature>
<evidence type="ECO:0000259" key="8">
    <source>
        <dbReference type="Pfam" id="PF01757"/>
    </source>
</evidence>
<name>A0A4R1HVB8_PSEEN</name>
<dbReference type="Proteomes" id="UP000295560">
    <property type="component" value="Unassembled WGS sequence"/>
</dbReference>
<dbReference type="GO" id="GO:0005886">
    <property type="term" value="C:plasma membrane"/>
    <property type="evidence" value="ECO:0007669"/>
    <property type="project" value="UniProtKB-SubCell"/>
</dbReference>
<feature type="transmembrane region" description="Helical" evidence="7">
    <location>
        <begin position="289"/>
        <end position="309"/>
    </location>
</feature>
<feature type="transmembrane region" description="Helical" evidence="7">
    <location>
        <begin position="229"/>
        <end position="250"/>
    </location>
</feature>
<dbReference type="GO" id="GO:0009246">
    <property type="term" value="P:enterobacterial common antigen biosynthetic process"/>
    <property type="evidence" value="ECO:0007669"/>
    <property type="project" value="TreeGrafter"/>
</dbReference>
<dbReference type="PANTHER" id="PTHR40074">
    <property type="entry name" value="O-ACETYLTRANSFERASE WECH"/>
    <property type="match status" value="1"/>
</dbReference>
<reference evidence="9 10" key="1">
    <citation type="submission" date="2019-03" db="EMBL/GenBank/DDBJ databases">
        <title>Sequencing the genomes of 1000 actinobacteria strains.</title>
        <authorList>
            <person name="Klenk H.-P."/>
        </authorList>
    </citation>
    <scope>NUCLEOTIDE SEQUENCE [LARGE SCALE GENOMIC DNA]</scope>
    <source>
        <strain evidence="9 10">DSM 44969</strain>
    </source>
</reference>
<feature type="transmembrane region" description="Helical" evidence="7">
    <location>
        <begin position="315"/>
        <end position="334"/>
    </location>
</feature>
<evidence type="ECO:0000313" key="10">
    <source>
        <dbReference type="Proteomes" id="UP000295560"/>
    </source>
</evidence>
<accession>A0A4R1HVB8</accession>
<keyword evidence="5 7" id="KW-1133">Transmembrane helix</keyword>
<keyword evidence="4 7" id="KW-0812">Transmembrane</keyword>
<sequence>MRDRLGSHSPEPATTPLPAVRASAPAAARVSWVDAAKGMSILLVVVHHIVLFLVPYDLVPQPVWAADVAITSLRMPLFFLASGLFLAKPLAGSWRTILHKRVALFAYLYVLWTLLLYGWFQLVPGAEVLTPMTTTPGELVSRLVVPGSSSWFLYALALFSVLAKLVRRVPTGVQLAVSGAISVCASSGLVDFGGETWTLIARCLFFFLLGCYARPLVEGLAARARWWTVALAGLGCMVVASADVLGLRWIPGVAFGFNVAAVTLGVLLAALLARYRLARPLVALGQHTLPVYLLNVFLVSLAVLALRGVHLPAAAQYAAPVVLAVLVTGTALLLHRLLNAAGARVLFGLPARLAYRPVPDHSHALRPSPFPRPAAPGAATP</sequence>
<proteinExistence type="inferred from homology"/>
<evidence type="ECO:0000256" key="1">
    <source>
        <dbReference type="ARBA" id="ARBA00004651"/>
    </source>
</evidence>
<evidence type="ECO:0000256" key="6">
    <source>
        <dbReference type="ARBA" id="ARBA00023136"/>
    </source>
</evidence>
<evidence type="ECO:0000256" key="7">
    <source>
        <dbReference type="SAM" id="Phobius"/>
    </source>
</evidence>
<dbReference type="AlphaFoldDB" id="A0A4R1HVB8"/>
<feature type="transmembrane region" description="Helical" evidence="7">
    <location>
        <begin position="102"/>
        <end position="120"/>
    </location>
</feature>
<evidence type="ECO:0000256" key="2">
    <source>
        <dbReference type="ARBA" id="ARBA00007400"/>
    </source>
</evidence>
<protein>
    <submittedName>
        <fullName evidence="9">Putative membrane protein YcfT</fullName>
    </submittedName>
</protein>
<organism evidence="9 10">
    <name type="scientific">Pseudonocardia endophytica</name>
    <dbReference type="NCBI Taxonomy" id="401976"/>
    <lineage>
        <taxon>Bacteria</taxon>
        <taxon>Bacillati</taxon>
        <taxon>Actinomycetota</taxon>
        <taxon>Actinomycetes</taxon>
        <taxon>Pseudonocardiales</taxon>
        <taxon>Pseudonocardiaceae</taxon>
        <taxon>Pseudonocardia</taxon>
    </lineage>
</organism>
<keyword evidence="6 7" id="KW-0472">Membrane</keyword>
<evidence type="ECO:0000256" key="3">
    <source>
        <dbReference type="ARBA" id="ARBA00022475"/>
    </source>
</evidence>
<feature type="transmembrane region" description="Helical" evidence="7">
    <location>
        <begin position="256"/>
        <end position="277"/>
    </location>
</feature>
<evidence type="ECO:0000256" key="4">
    <source>
        <dbReference type="ARBA" id="ARBA00022692"/>
    </source>
</evidence>
<dbReference type="InterPro" id="IPR002656">
    <property type="entry name" value="Acyl_transf_3_dom"/>
</dbReference>
<feature type="transmembrane region" description="Helical" evidence="7">
    <location>
        <begin position="175"/>
        <end position="193"/>
    </location>
</feature>
<keyword evidence="3" id="KW-1003">Cell membrane</keyword>
<gene>
    <name evidence="9" type="ORF">EV378_1177</name>
</gene>
<comment type="similarity">
    <text evidence="2">Belongs to the acyltransferase 3 family.</text>
</comment>